<name>A0AC34Q761_9BILA</name>
<evidence type="ECO:0000313" key="2">
    <source>
        <dbReference type="WBParaSite" id="JU765_v2.g13386.t1"/>
    </source>
</evidence>
<sequence length="86" mass="9819">MSLTLQTSPVLTSAKKHPPNWEKITWAPKKENKFKPRIFLSHSFDLPSETSRASRVSSSPQRSPSPEKNTTPKMPPSEVKPFRLEF</sequence>
<evidence type="ECO:0000313" key="1">
    <source>
        <dbReference type="Proteomes" id="UP000887576"/>
    </source>
</evidence>
<reference evidence="2" key="1">
    <citation type="submission" date="2022-11" db="UniProtKB">
        <authorList>
            <consortium name="WormBaseParasite"/>
        </authorList>
    </citation>
    <scope>IDENTIFICATION</scope>
</reference>
<protein>
    <submittedName>
        <fullName evidence="2">Uncharacterized protein</fullName>
    </submittedName>
</protein>
<accession>A0AC34Q761</accession>
<dbReference type="Proteomes" id="UP000887576">
    <property type="component" value="Unplaced"/>
</dbReference>
<organism evidence="1 2">
    <name type="scientific">Panagrolaimus sp. JU765</name>
    <dbReference type="NCBI Taxonomy" id="591449"/>
    <lineage>
        <taxon>Eukaryota</taxon>
        <taxon>Metazoa</taxon>
        <taxon>Ecdysozoa</taxon>
        <taxon>Nematoda</taxon>
        <taxon>Chromadorea</taxon>
        <taxon>Rhabditida</taxon>
        <taxon>Tylenchina</taxon>
        <taxon>Panagrolaimomorpha</taxon>
        <taxon>Panagrolaimoidea</taxon>
        <taxon>Panagrolaimidae</taxon>
        <taxon>Panagrolaimus</taxon>
    </lineage>
</organism>
<proteinExistence type="predicted"/>
<dbReference type="WBParaSite" id="JU765_v2.g13386.t1">
    <property type="protein sequence ID" value="JU765_v2.g13386.t1"/>
    <property type="gene ID" value="JU765_v2.g13386"/>
</dbReference>